<sequence length="54" mass="6356">MIITSVSSLCLLISNESNSDEVHCKFLDEIMVYIYNYDELFEYNMTDLHDNVCK</sequence>
<gene>
    <name evidence="1" type="ORF">D917_02081</name>
</gene>
<organism evidence="1 2">
    <name type="scientific">Trichinella nativa</name>
    <dbReference type="NCBI Taxonomy" id="6335"/>
    <lineage>
        <taxon>Eukaryota</taxon>
        <taxon>Metazoa</taxon>
        <taxon>Ecdysozoa</taxon>
        <taxon>Nematoda</taxon>
        <taxon>Enoplea</taxon>
        <taxon>Dorylaimia</taxon>
        <taxon>Trichinellida</taxon>
        <taxon>Trichinellidae</taxon>
        <taxon>Trichinella</taxon>
    </lineage>
</organism>
<proteinExistence type="predicted"/>
<evidence type="ECO:0000313" key="1">
    <source>
        <dbReference type="EMBL" id="OUC44985.1"/>
    </source>
</evidence>
<dbReference type="AlphaFoldDB" id="A0A1Y3EJ22"/>
<comment type="caution">
    <text evidence="1">The sequence shown here is derived from an EMBL/GenBank/DDBJ whole genome shotgun (WGS) entry which is preliminary data.</text>
</comment>
<name>A0A1Y3EJ22_9BILA</name>
<protein>
    <submittedName>
        <fullName evidence="1">Uncharacterized protein</fullName>
    </submittedName>
</protein>
<evidence type="ECO:0000313" key="2">
    <source>
        <dbReference type="Proteomes" id="UP000243006"/>
    </source>
</evidence>
<dbReference type="EMBL" id="LVZM01011064">
    <property type="protein sequence ID" value="OUC44985.1"/>
    <property type="molecule type" value="Genomic_DNA"/>
</dbReference>
<reference evidence="1 2" key="1">
    <citation type="submission" date="2015-04" db="EMBL/GenBank/DDBJ databases">
        <title>Draft genome of the roundworm Trichinella nativa.</title>
        <authorList>
            <person name="Mitreva M."/>
        </authorList>
    </citation>
    <scope>NUCLEOTIDE SEQUENCE [LARGE SCALE GENOMIC DNA]</scope>
    <source>
        <strain evidence="1 2">ISS45</strain>
    </source>
</reference>
<accession>A0A1Y3EJ22</accession>
<dbReference type="Proteomes" id="UP000243006">
    <property type="component" value="Unassembled WGS sequence"/>
</dbReference>